<comment type="caution">
    <text evidence="7">The sequence shown here is derived from an EMBL/GenBank/DDBJ whole genome shotgun (WGS) entry which is preliminary data.</text>
</comment>
<dbReference type="InterPro" id="IPR050109">
    <property type="entry name" value="HTH-type_TetR-like_transc_reg"/>
</dbReference>
<evidence type="ECO:0000256" key="3">
    <source>
        <dbReference type="ARBA" id="ARBA00023163"/>
    </source>
</evidence>
<keyword evidence="8" id="KW-1185">Reference proteome</keyword>
<keyword evidence="3" id="KW-0804">Transcription</keyword>
<dbReference type="PANTHER" id="PTHR30055">
    <property type="entry name" value="HTH-TYPE TRANSCRIPTIONAL REGULATOR RUTR"/>
    <property type="match status" value="1"/>
</dbReference>
<dbReference type="Gene3D" id="1.10.10.60">
    <property type="entry name" value="Homeodomain-like"/>
    <property type="match status" value="1"/>
</dbReference>
<dbReference type="Pfam" id="PF00440">
    <property type="entry name" value="TetR_N"/>
    <property type="match status" value="1"/>
</dbReference>
<dbReference type="InterPro" id="IPR036271">
    <property type="entry name" value="Tet_transcr_reg_TetR-rel_C_sf"/>
</dbReference>
<evidence type="ECO:0000256" key="1">
    <source>
        <dbReference type="ARBA" id="ARBA00023015"/>
    </source>
</evidence>
<feature type="DNA-binding region" description="H-T-H motif" evidence="4">
    <location>
        <begin position="69"/>
        <end position="88"/>
    </location>
</feature>
<dbReference type="InterPro" id="IPR004111">
    <property type="entry name" value="Repressor_TetR_C"/>
</dbReference>
<evidence type="ECO:0000259" key="6">
    <source>
        <dbReference type="PROSITE" id="PS50977"/>
    </source>
</evidence>
<evidence type="ECO:0000256" key="4">
    <source>
        <dbReference type="PROSITE-ProRule" id="PRU00335"/>
    </source>
</evidence>
<dbReference type="Gene3D" id="1.10.357.10">
    <property type="entry name" value="Tetracycline Repressor, domain 2"/>
    <property type="match status" value="1"/>
</dbReference>
<dbReference type="PROSITE" id="PS50977">
    <property type="entry name" value="HTH_TETR_2"/>
    <property type="match status" value="1"/>
</dbReference>
<evidence type="ECO:0000313" key="8">
    <source>
        <dbReference type="Proteomes" id="UP001431313"/>
    </source>
</evidence>
<name>A0ABT2CFT2_9ACTN</name>
<organism evidence="7 8">
    <name type="scientific">Streptomyces pyxinae</name>
    <dbReference type="NCBI Taxonomy" id="2970734"/>
    <lineage>
        <taxon>Bacteria</taxon>
        <taxon>Bacillati</taxon>
        <taxon>Actinomycetota</taxon>
        <taxon>Actinomycetes</taxon>
        <taxon>Kitasatosporales</taxon>
        <taxon>Streptomycetaceae</taxon>
        <taxon>Streptomyces</taxon>
    </lineage>
</organism>
<dbReference type="PANTHER" id="PTHR30055:SF151">
    <property type="entry name" value="TRANSCRIPTIONAL REGULATORY PROTEIN"/>
    <property type="match status" value="1"/>
</dbReference>
<reference evidence="7" key="1">
    <citation type="submission" date="2022-08" db="EMBL/GenBank/DDBJ databases">
        <authorList>
            <person name="Somphong A."/>
            <person name="Phongsopitanun W."/>
        </authorList>
    </citation>
    <scope>NUCLEOTIDE SEQUENCE</scope>
    <source>
        <strain evidence="7">LP05-1</strain>
    </source>
</reference>
<dbReference type="EMBL" id="JANUGQ010000006">
    <property type="protein sequence ID" value="MCS0635942.1"/>
    <property type="molecule type" value="Genomic_DNA"/>
</dbReference>
<keyword evidence="2 4" id="KW-0238">DNA-binding</keyword>
<dbReference type="SUPFAM" id="SSF46689">
    <property type="entry name" value="Homeodomain-like"/>
    <property type="match status" value="1"/>
</dbReference>
<dbReference type="Pfam" id="PF02909">
    <property type="entry name" value="TetR_C_1"/>
    <property type="match status" value="1"/>
</dbReference>
<proteinExistence type="predicted"/>
<gene>
    <name evidence="7" type="ORF">NX801_09730</name>
</gene>
<dbReference type="Proteomes" id="UP001431313">
    <property type="component" value="Unassembled WGS sequence"/>
</dbReference>
<keyword evidence="1" id="KW-0805">Transcription regulation</keyword>
<evidence type="ECO:0000256" key="5">
    <source>
        <dbReference type="SAM" id="MobiDB-lite"/>
    </source>
</evidence>
<evidence type="ECO:0000313" key="7">
    <source>
        <dbReference type="EMBL" id="MCS0635942.1"/>
    </source>
</evidence>
<evidence type="ECO:0000256" key="2">
    <source>
        <dbReference type="ARBA" id="ARBA00023125"/>
    </source>
</evidence>
<feature type="domain" description="HTH tetR-type" evidence="6">
    <location>
        <begin position="46"/>
        <end position="106"/>
    </location>
</feature>
<feature type="region of interest" description="Disordered" evidence="5">
    <location>
        <begin position="1"/>
        <end position="43"/>
    </location>
</feature>
<sequence length="278" mass="29866">MNGSGGGDRATPKAPGGDKGGGGDITRSLELLWGTAERPTRGPKRGLTLERIVTAAVEVADAEGLEAVSMRRLSAELGVGTMSLYRYVPGKAELLDLMLDHLQTPPPDAPRPADGDWRAAVELMARAELALLRRHPWLLKVNEARTVLGPGTLRSFEASLRGLRGMGLSDPETISVVISVHAFVSGIARLEADTAAAVRESGMAIDQFWKRQEPFLVQAMESGEFPTMAGLSEDSFSYEFDHFEFGLAALLRGVEAQVAARDRQSTGGEDRQAAPKRS</sequence>
<dbReference type="InterPro" id="IPR009057">
    <property type="entry name" value="Homeodomain-like_sf"/>
</dbReference>
<accession>A0ABT2CFT2</accession>
<dbReference type="InterPro" id="IPR001647">
    <property type="entry name" value="HTH_TetR"/>
</dbReference>
<protein>
    <submittedName>
        <fullName evidence="7">TetR/AcrR family transcriptional regulator</fullName>
    </submittedName>
</protein>
<dbReference type="RefSeq" id="WP_258786888.1">
    <property type="nucleotide sequence ID" value="NZ_JANUGQ010000006.1"/>
</dbReference>
<dbReference type="SUPFAM" id="SSF48498">
    <property type="entry name" value="Tetracyclin repressor-like, C-terminal domain"/>
    <property type="match status" value="1"/>
</dbReference>